<sequence>MTVNETQLNREQQIEFFTVLIKTLDSLSPLGAHHYDKTEMQRMALLLYDYLLEEHSKEDSEMQSLDQMVSSLSMPYPTLESDTDDKMKFIVKVMDILDFNDSLRPWILDHPIEPGEDIEDSLPDSLATHRIGLSRSVYFRIMAHAAFALGVTLSTAGNLRHSYHMSVCAITIYKVISRAGPRSSIDKIADASTNLIFYREITVLASTMGETEHALEYATKLVAFHEIAVAESLGGFDIDSAAGDADMAALKTNTTTSLDERPLPRKASINLNAHFDAQILLADASMKATNYATAVHAFTRAIQLFDLQDSMATEEDTNSPSSLDNILELKRRLHLKKEICLKLVDANENLKGDASVSFIYSRTICELCTTKAVDDSDFFTEKEAVDYMFMAGVYAYRYALQLAGGVEHASSPPVAILATPNAQKTMPIRTILDESIQYLLKSQHNATLDTSDPKSKRSISFQLAILYTDIREEEKARALLKEFGLTNTVLHEIDLHRRRSRSNNTGEGYSLSLISPFEHVVYSLEAFKRLVGLSPSAESLTESATPFRLTLSSNRRMTIAGDHFLPIKAVCAHCCMTFTSDDPIKCSECATQRIYVYYCTEECATENKSTHDQDCIKGNTLGNSSEFSLTGMTGTFSTLLNGNL</sequence>
<evidence type="ECO:0008006" key="3">
    <source>
        <dbReference type="Google" id="ProtNLM"/>
    </source>
</evidence>
<proteinExistence type="predicted"/>
<name>A0ABQ8FNJ2_9FUNG</name>
<organism evidence="1 2">
    <name type="scientific">Batrachochytrium salamandrivorans</name>
    <dbReference type="NCBI Taxonomy" id="1357716"/>
    <lineage>
        <taxon>Eukaryota</taxon>
        <taxon>Fungi</taxon>
        <taxon>Fungi incertae sedis</taxon>
        <taxon>Chytridiomycota</taxon>
        <taxon>Chytridiomycota incertae sedis</taxon>
        <taxon>Chytridiomycetes</taxon>
        <taxon>Rhizophydiales</taxon>
        <taxon>Rhizophydiales incertae sedis</taxon>
        <taxon>Batrachochytrium</taxon>
    </lineage>
</organism>
<evidence type="ECO:0000313" key="2">
    <source>
        <dbReference type="Proteomes" id="UP001648503"/>
    </source>
</evidence>
<dbReference type="Proteomes" id="UP001648503">
    <property type="component" value="Unassembled WGS sequence"/>
</dbReference>
<accession>A0ABQ8FNJ2</accession>
<protein>
    <recommendedName>
        <fullName evidence="3">MYND-type domain-containing protein</fullName>
    </recommendedName>
</protein>
<comment type="caution">
    <text evidence="1">The sequence shown here is derived from an EMBL/GenBank/DDBJ whole genome shotgun (WGS) entry which is preliminary data.</text>
</comment>
<keyword evidence="2" id="KW-1185">Reference proteome</keyword>
<dbReference type="EMBL" id="JAFCIX010000010">
    <property type="protein sequence ID" value="KAH6601373.1"/>
    <property type="molecule type" value="Genomic_DNA"/>
</dbReference>
<reference evidence="1 2" key="1">
    <citation type="submission" date="2021-02" db="EMBL/GenBank/DDBJ databases">
        <title>Variation within the Batrachochytrium salamandrivorans European outbreak.</title>
        <authorList>
            <person name="Kelly M."/>
            <person name="Pasmans F."/>
            <person name="Shea T.P."/>
            <person name="Munoz J.F."/>
            <person name="Carranza S."/>
            <person name="Cuomo C.A."/>
            <person name="Martel A."/>
        </authorList>
    </citation>
    <scope>NUCLEOTIDE SEQUENCE [LARGE SCALE GENOMIC DNA]</scope>
    <source>
        <strain evidence="1 2">AMFP18/2</strain>
    </source>
</reference>
<gene>
    <name evidence="1" type="ORF">BASA50_001643</name>
</gene>
<evidence type="ECO:0000313" key="1">
    <source>
        <dbReference type="EMBL" id="KAH6601373.1"/>
    </source>
</evidence>